<comment type="caution">
    <text evidence="9">The sequence shown here is derived from an EMBL/GenBank/DDBJ whole genome shotgun (WGS) entry which is preliminary data.</text>
</comment>
<organism evidence="9 10">
    <name type="scientific">Antricoccus suffuscus</name>
    <dbReference type="NCBI Taxonomy" id="1629062"/>
    <lineage>
        <taxon>Bacteria</taxon>
        <taxon>Bacillati</taxon>
        <taxon>Actinomycetota</taxon>
        <taxon>Actinomycetes</taxon>
        <taxon>Geodermatophilales</taxon>
        <taxon>Antricoccaceae</taxon>
        <taxon>Antricoccus</taxon>
    </lineage>
</organism>
<dbReference type="InterPro" id="IPR017871">
    <property type="entry name" value="ABC_transporter-like_CS"/>
</dbReference>
<keyword evidence="7" id="KW-0472">Membrane</keyword>
<dbReference type="GO" id="GO:0015833">
    <property type="term" value="P:peptide transport"/>
    <property type="evidence" value="ECO:0007669"/>
    <property type="project" value="InterPro"/>
</dbReference>
<evidence type="ECO:0000256" key="2">
    <source>
        <dbReference type="ARBA" id="ARBA00005417"/>
    </source>
</evidence>
<dbReference type="PANTHER" id="PTHR43297">
    <property type="entry name" value="OLIGOPEPTIDE TRANSPORT ATP-BINDING PROTEIN APPD"/>
    <property type="match status" value="1"/>
</dbReference>
<evidence type="ECO:0000313" key="10">
    <source>
        <dbReference type="Proteomes" id="UP000237752"/>
    </source>
</evidence>
<protein>
    <submittedName>
        <fullName evidence="9">Peptide/nickel transport system ATP-binding protein</fullName>
    </submittedName>
</protein>
<evidence type="ECO:0000256" key="4">
    <source>
        <dbReference type="ARBA" id="ARBA00022475"/>
    </source>
</evidence>
<evidence type="ECO:0000256" key="7">
    <source>
        <dbReference type="ARBA" id="ARBA00023136"/>
    </source>
</evidence>
<dbReference type="CDD" id="cd03257">
    <property type="entry name" value="ABC_NikE_OppD_transporters"/>
    <property type="match status" value="1"/>
</dbReference>
<dbReference type="InterPro" id="IPR003593">
    <property type="entry name" value="AAA+_ATPase"/>
</dbReference>
<evidence type="ECO:0000256" key="6">
    <source>
        <dbReference type="ARBA" id="ARBA00022840"/>
    </source>
</evidence>
<dbReference type="EMBL" id="PVUE01000013">
    <property type="protein sequence ID" value="PRZ40883.1"/>
    <property type="molecule type" value="Genomic_DNA"/>
</dbReference>
<dbReference type="FunFam" id="3.40.50.300:FF:000016">
    <property type="entry name" value="Oligopeptide ABC transporter ATP-binding component"/>
    <property type="match status" value="1"/>
</dbReference>
<name>A0A2T0ZX21_9ACTN</name>
<dbReference type="PANTHER" id="PTHR43297:SF2">
    <property type="entry name" value="DIPEPTIDE TRANSPORT ATP-BINDING PROTEIN DPPD"/>
    <property type="match status" value="1"/>
</dbReference>
<feature type="domain" description="ABC transporter" evidence="8">
    <location>
        <begin position="22"/>
        <end position="272"/>
    </location>
</feature>
<dbReference type="SUPFAM" id="SSF52540">
    <property type="entry name" value="P-loop containing nucleoside triphosphate hydrolases"/>
    <property type="match status" value="1"/>
</dbReference>
<dbReference type="Proteomes" id="UP000237752">
    <property type="component" value="Unassembled WGS sequence"/>
</dbReference>
<evidence type="ECO:0000256" key="3">
    <source>
        <dbReference type="ARBA" id="ARBA00022448"/>
    </source>
</evidence>
<keyword evidence="6 9" id="KW-0067">ATP-binding</keyword>
<dbReference type="SMART" id="SM00382">
    <property type="entry name" value="AAA"/>
    <property type="match status" value="1"/>
</dbReference>
<dbReference type="GO" id="GO:0005886">
    <property type="term" value="C:plasma membrane"/>
    <property type="evidence" value="ECO:0007669"/>
    <property type="project" value="UniProtKB-SubCell"/>
</dbReference>
<dbReference type="InterPro" id="IPR027417">
    <property type="entry name" value="P-loop_NTPase"/>
</dbReference>
<gene>
    <name evidence="9" type="ORF">CLV47_11348</name>
</gene>
<dbReference type="PROSITE" id="PS50893">
    <property type="entry name" value="ABC_TRANSPORTER_2"/>
    <property type="match status" value="1"/>
</dbReference>
<evidence type="ECO:0000256" key="1">
    <source>
        <dbReference type="ARBA" id="ARBA00004202"/>
    </source>
</evidence>
<dbReference type="PROSITE" id="PS00211">
    <property type="entry name" value="ABC_TRANSPORTER_1"/>
    <property type="match status" value="1"/>
</dbReference>
<proteinExistence type="inferred from homology"/>
<sequence>MSKLSTMADAHAPTSTSTVPLLEVTDLGVYFVRDGEESRAVENVSFSMTEGEIVGLVGESGSGKSVTGLALLGLLPEKSSRVTGTARIAGTDLLAAEPAQLRRLRGNEISMIFQDSLTALDPVFPIGNQISETIRTHREVSRSAAKKQATDLLESVGIPEPSKRYRDYPHQLSGGMRQRVMIAIALACEPRLLIADEPTTALDVTIQAQILDLIRDISKDHGTAVMFISHDLGVVSELCSRVMTMYAGEIVEMSAVDDVLERPLHPYTSGLIQAIPSTNPVRRRLQSVPGRVPSPDELPAGCLFEPRCSFAEDACRAVHPPLRDYPADRLVRCIRADDLNLTGAVLPTEAVESGGQRG</sequence>
<dbReference type="Pfam" id="PF08352">
    <property type="entry name" value="oligo_HPY"/>
    <property type="match status" value="1"/>
</dbReference>
<keyword evidence="10" id="KW-1185">Reference proteome</keyword>
<dbReference type="InterPro" id="IPR013563">
    <property type="entry name" value="Oligopep_ABC_C"/>
</dbReference>
<keyword evidence="3" id="KW-0813">Transport</keyword>
<keyword evidence="5" id="KW-0547">Nucleotide-binding</keyword>
<dbReference type="InterPro" id="IPR003439">
    <property type="entry name" value="ABC_transporter-like_ATP-bd"/>
</dbReference>
<comment type="subcellular location">
    <subcellularLocation>
        <location evidence="1">Cell membrane</location>
        <topology evidence="1">Peripheral membrane protein</topology>
    </subcellularLocation>
</comment>
<evidence type="ECO:0000259" key="8">
    <source>
        <dbReference type="PROSITE" id="PS50893"/>
    </source>
</evidence>
<evidence type="ECO:0000256" key="5">
    <source>
        <dbReference type="ARBA" id="ARBA00022741"/>
    </source>
</evidence>
<dbReference type="Gene3D" id="3.40.50.300">
    <property type="entry name" value="P-loop containing nucleotide triphosphate hydrolases"/>
    <property type="match status" value="1"/>
</dbReference>
<dbReference type="Pfam" id="PF00005">
    <property type="entry name" value="ABC_tran"/>
    <property type="match status" value="1"/>
</dbReference>
<dbReference type="NCBIfam" id="TIGR01727">
    <property type="entry name" value="oligo_HPY"/>
    <property type="match status" value="1"/>
</dbReference>
<reference evidence="9 10" key="1">
    <citation type="submission" date="2018-03" db="EMBL/GenBank/DDBJ databases">
        <title>Genomic Encyclopedia of Archaeal and Bacterial Type Strains, Phase II (KMG-II): from individual species to whole genera.</title>
        <authorList>
            <person name="Goeker M."/>
        </authorList>
    </citation>
    <scope>NUCLEOTIDE SEQUENCE [LARGE SCALE GENOMIC DNA]</scope>
    <source>
        <strain evidence="9 10">DSM 100065</strain>
    </source>
</reference>
<accession>A0A2T0ZX21</accession>
<keyword evidence="4" id="KW-1003">Cell membrane</keyword>
<dbReference type="GO" id="GO:0005524">
    <property type="term" value="F:ATP binding"/>
    <property type="evidence" value="ECO:0007669"/>
    <property type="project" value="UniProtKB-KW"/>
</dbReference>
<dbReference type="InterPro" id="IPR050388">
    <property type="entry name" value="ABC_Ni/Peptide_Import"/>
</dbReference>
<dbReference type="GO" id="GO:0016887">
    <property type="term" value="F:ATP hydrolysis activity"/>
    <property type="evidence" value="ECO:0007669"/>
    <property type="project" value="InterPro"/>
</dbReference>
<comment type="similarity">
    <text evidence="2">Belongs to the ABC transporter superfamily.</text>
</comment>
<evidence type="ECO:0000313" key="9">
    <source>
        <dbReference type="EMBL" id="PRZ40883.1"/>
    </source>
</evidence>
<dbReference type="RefSeq" id="WP_202862603.1">
    <property type="nucleotide sequence ID" value="NZ_PVUE01000013.1"/>
</dbReference>
<dbReference type="AlphaFoldDB" id="A0A2T0ZX21"/>